<dbReference type="Proteomes" id="UP000679722">
    <property type="component" value="Unassembled WGS sequence"/>
</dbReference>
<reference evidence="3" key="2">
    <citation type="submission" date="2023-07" db="EMBL/GenBank/DDBJ databases">
        <title>Marinomonas vulgaris A79, complete genome.</title>
        <authorList>
            <person name="Ying J.-J."/>
        </authorList>
    </citation>
    <scope>NUCLEOTIDE SEQUENCE [LARGE SCALE GENOMIC DNA]</scope>
    <source>
        <strain evidence="3">A79</strain>
    </source>
</reference>
<dbReference type="EMBL" id="JAGSSV010000001">
    <property type="protein sequence ID" value="MBR7887397.1"/>
    <property type="molecule type" value="Genomic_DNA"/>
</dbReference>
<comment type="caution">
    <text evidence="2">The sequence shown here is derived from an EMBL/GenBank/DDBJ whole genome shotgun (WGS) entry which is preliminary data.</text>
</comment>
<keyword evidence="1" id="KW-0472">Membrane</keyword>
<proteinExistence type="predicted"/>
<keyword evidence="3" id="KW-1185">Reference proteome</keyword>
<feature type="transmembrane region" description="Helical" evidence="1">
    <location>
        <begin position="48"/>
        <end position="68"/>
    </location>
</feature>
<keyword evidence="1" id="KW-0812">Transmembrane</keyword>
<dbReference type="RefSeq" id="WP_211534707.1">
    <property type="nucleotide sequence ID" value="NZ_JAGSSV010000001.1"/>
</dbReference>
<evidence type="ECO:0000313" key="2">
    <source>
        <dbReference type="EMBL" id="MBR7887397.1"/>
    </source>
</evidence>
<name>A0ABS5H6Q4_9GAMM</name>
<gene>
    <name evidence="2" type="ORF">J9B83_00475</name>
</gene>
<reference evidence="2 3" key="1">
    <citation type="submission" date="2021-04" db="EMBL/GenBank/DDBJ databases">
        <authorList>
            <person name="Sun C."/>
        </authorList>
    </citation>
    <scope>NUCLEOTIDE SEQUENCE [LARGE SCALE GENOMIC DNA]</scope>
    <source>
        <strain evidence="2 3">A79</strain>
    </source>
</reference>
<organism evidence="2 3">
    <name type="scientific">Marinomonas vulgaris</name>
    <dbReference type="NCBI Taxonomy" id="2823372"/>
    <lineage>
        <taxon>Bacteria</taxon>
        <taxon>Pseudomonadati</taxon>
        <taxon>Pseudomonadota</taxon>
        <taxon>Gammaproteobacteria</taxon>
        <taxon>Oceanospirillales</taxon>
        <taxon>Oceanospirillaceae</taxon>
        <taxon>Marinomonas</taxon>
    </lineage>
</organism>
<protein>
    <submittedName>
        <fullName evidence="2">Uncharacterized protein</fullName>
    </submittedName>
</protein>
<feature type="transmembrane region" description="Helical" evidence="1">
    <location>
        <begin position="108"/>
        <end position="129"/>
    </location>
</feature>
<keyword evidence="1" id="KW-1133">Transmembrane helix</keyword>
<evidence type="ECO:0000256" key="1">
    <source>
        <dbReference type="SAM" id="Phobius"/>
    </source>
</evidence>
<sequence>MNKINMKAILLVFFLQLAVGVAWYASMPASLSAGSLLGDGLSQPPVNIVLLVACAAFVYVFFSAWLLVKTRGKSSAGGFFLVIGTWLFAVLPNFVFIAVHLNMNSSDALYLLSFGAISALLAAIILPLWPSSRLIFKS</sequence>
<feature type="transmembrane region" description="Helical" evidence="1">
    <location>
        <begin position="80"/>
        <end position="102"/>
    </location>
</feature>
<accession>A0ABS5H6Q4</accession>
<evidence type="ECO:0000313" key="3">
    <source>
        <dbReference type="Proteomes" id="UP000679722"/>
    </source>
</evidence>